<evidence type="ECO:0000256" key="1">
    <source>
        <dbReference type="ARBA" id="ARBA00006987"/>
    </source>
</evidence>
<dbReference type="PANTHER" id="PTHR42928:SF5">
    <property type="entry name" value="BLR1237 PROTEIN"/>
    <property type="match status" value="1"/>
</dbReference>
<evidence type="ECO:0000256" key="2">
    <source>
        <dbReference type="SAM" id="SignalP"/>
    </source>
</evidence>
<dbReference type="InterPro" id="IPR042100">
    <property type="entry name" value="Bug_dom1"/>
</dbReference>
<comment type="caution">
    <text evidence="3">The sequence shown here is derived from an EMBL/GenBank/DDBJ whole genome shotgun (WGS) entry which is preliminary data.</text>
</comment>
<sequence length="316" mass="33086">MKKFLATVSVSAMALTGTIAGAEEFPAKTIEVVTHAGNGGGTDVTTRMMMLRARRVLKADMVVVNKKGGGGAVAMDHYLTLPADGHSILTFTIGHAATLSKGKTEMTLDDIRPIARGTDDPQILMVRCGAYDNAEAFVAAQKEAPISYGTTHLGNIDDVSAFMFTKKGGMQTPKIVPFDGGGELATQLVAGAVDAAVLNLAEAGSQIDAGDVCPIVVLANERMAGLPDVSTAKEMGIDVSFSTVRGFVVHKDTPDAVAEQIEAALMKSMQHGVYQGFLESVGLDATSVAGSEEWGNQITTMVTDMESALKELGFIE</sequence>
<dbReference type="Gene3D" id="3.40.190.150">
    <property type="entry name" value="Bordetella uptake gene, domain 1"/>
    <property type="match status" value="1"/>
</dbReference>
<feature type="chain" id="PRO_5046482390" evidence="2">
    <location>
        <begin position="23"/>
        <end position="316"/>
    </location>
</feature>
<keyword evidence="2" id="KW-0732">Signal</keyword>
<organism evidence="3 4">
    <name type="scientific">Parasedimentitalea denitrificans</name>
    <dbReference type="NCBI Taxonomy" id="2211118"/>
    <lineage>
        <taxon>Bacteria</taxon>
        <taxon>Pseudomonadati</taxon>
        <taxon>Pseudomonadota</taxon>
        <taxon>Alphaproteobacteria</taxon>
        <taxon>Rhodobacterales</taxon>
        <taxon>Paracoccaceae</taxon>
        <taxon>Parasedimentitalea</taxon>
    </lineage>
</organism>
<gene>
    <name evidence="3" type="ORF">DL239_11960</name>
</gene>
<dbReference type="PIRSF" id="PIRSF017082">
    <property type="entry name" value="YflP"/>
    <property type="match status" value="1"/>
</dbReference>
<keyword evidence="4" id="KW-1185">Reference proteome</keyword>
<accession>A0ABX0W7P5</accession>
<dbReference type="Pfam" id="PF03401">
    <property type="entry name" value="TctC"/>
    <property type="match status" value="1"/>
</dbReference>
<proteinExistence type="inferred from homology"/>
<reference evidence="3 4" key="1">
    <citation type="submission" date="2018-05" db="EMBL/GenBank/DDBJ databases">
        <authorList>
            <person name="Zhang Y.-J."/>
        </authorList>
    </citation>
    <scope>NUCLEOTIDE SEQUENCE [LARGE SCALE GENOMIC DNA]</scope>
    <source>
        <strain evidence="3 4">CY04</strain>
    </source>
</reference>
<dbReference type="CDD" id="cd07012">
    <property type="entry name" value="PBP2_Bug_TTT"/>
    <property type="match status" value="1"/>
</dbReference>
<dbReference type="Gene3D" id="3.40.190.10">
    <property type="entry name" value="Periplasmic binding protein-like II"/>
    <property type="match status" value="1"/>
</dbReference>
<dbReference type="PANTHER" id="PTHR42928">
    <property type="entry name" value="TRICARBOXYLATE-BINDING PROTEIN"/>
    <property type="match status" value="1"/>
</dbReference>
<evidence type="ECO:0000313" key="4">
    <source>
        <dbReference type="Proteomes" id="UP001429564"/>
    </source>
</evidence>
<evidence type="ECO:0000313" key="3">
    <source>
        <dbReference type="EMBL" id="NIZ61688.1"/>
    </source>
</evidence>
<name>A0ABX0W7P5_9RHOB</name>
<dbReference type="InterPro" id="IPR005064">
    <property type="entry name" value="BUG"/>
</dbReference>
<dbReference type="Proteomes" id="UP001429564">
    <property type="component" value="Unassembled WGS sequence"/>
</dbReference>
<dbReference type="EMBL" id="QHLQ01000010">
    <property type="protein sequence ID" value="NIZ61688.1"/>
    <property type="molecule type" value="Genomic_DNA"/>
</dbReference>
<protein>
    <submittedName>
        <fullName evidence="3">Transporter</fullName>
    </submittedName>
</protein>
<dbReference type="SUPFAM" id="SSF53850">
    <property type="entry name" value="Periplasmic binding protein-like II"/>
    <property type="match status" value="1"/>
</dbReference>
<comment type="similarity">
    <text evidence="1">Belongs to the UPF0065 (bug) family.</text>
</comment>
<dbReference type="RefSeq" id="WP_167684323.1">
    <property type="nucleotide sequence ID" value="NZ_QHLQ01000010.1"/>
</dbReference>
<feature type="signal peptide" evidence="2">
    <location>
        <begin position="1"/>
        <end position="22"/>
    </location>
</feature>